<dbReference type="EMBL" id="AP035881">
    <property type="protein sequence ID" value="BFP48371.1"/>
    <property type="molecule type" value="Genomic_DNA"/>
</dbReference>
<organism evidence="1">
    <name type="scientific">Kitasatospora sp. CMC57</name>
    <dbReference type="NCBI Taxonomy" id="3231513"/>
    <lineage>
        <taxon>Bacteria</taxon>
        <taxon>Bacillati</taxon>
        <taxon>Actinomycetota</taxon>
        <taxon>Actinomycetes</taxon>
        <taxon>Kitasatosporales</taxon>
        <taxon>Streptomycetaceae</taxon>
        <taxon>Kitasatospora</taxon>
    </lineage>
</organism>
<evidence type="ECO:0000313" key="1">
    <source>
        <dbReference type="EMBL" id="BFP48371.1"/>
    </source>
</evidence>
<name>A0AB33K3K3_9ACTN</name>
<dbReference type="RefSeq" id="WP_407990607.1">
    <property type="nucleotide sequence ID" value="NZ_AP035881.2"/>
</dbReference>
<proteinExistence type="predicted"/>
<protein>
    <submittedName>
        <fullName evidence="1">Uncharacterized protein</fullName>
    </submittedName>
</protein>
<dbReference type="AlphaFoldDB" id="A0AB33K3K3"/>
<gene>
    <name evidence="1" type="ORF">KCMC57_47390</name>
</gene>
<reference evidence="1" key="1">
    <citation type="submission" date="2024-07" db="EMBL/GenBank/DDBJ databases">
        <title>Complete genome sequences of cellulolytic bacteria, Kitasatospora sp. CMC57 and Streptomyces sp. CMC78, isolated from Japanese agricultural soil.</title>
        <authorList>
            <person name="Hashimoto T."/>
            <person name="Ito M."/>
            <person name="Iwamoto M."/>
            <person name="Fukahori D."/>
            <person name="Shoda T."/>
            <person name="Sakoda M."/>
            <person name="Morohoshi T."/>
            <person name="Mitsuboshi M."/>
            <person name="Nishizawa T."/>
        </authorList>
    </citation>
    <scope>NUCLEOTIDE SEQUENCE</scope>
    <source>
        <strain evidence="1">CMC57</strain>
    </source>
</reference>
<sequence>MNQDGLMPDQRPLVVLEFGNEMPPRTFGAVLPDGRQERTVRIDPLHYPGLADGVAGTAEQAAHWAERITAAGPLPVAVLAYCSAAGLAAELVRALPGEVPLVLFDPAPADPAAPQELLEELALAMDESAEVPDLGGRPAAEALALASSFLLSVVLGCSPELDEEILAELTEGQRAWLSFTLTAAVPPPVPPAPRHVLLSEALDWTGSGRVHRFEVTAEELFRAPEVKALLTEVLAVAEREEPCSLPS</sequence>
<accession>A0AB33K3K3</accession>